<protein>
    <recommendedName>
        <fullName evidence="3">BED-type domain-containing protein</fullName>
    </recommendedName>
</protein>
<sequence>MPSSPEICAFFFEEGVSYHYTCKVCNGGRKQAPSTGYSNLLSHLATKHPDYLTEMATTQRAERGTIESSGFVSESVGHLFRWILFIVMRNHSLCEVDDPLTRSILCTCSTSSKRMKLMMQLVAVKQKCLSCDHWTMTILYGQH</sequence>
<dbReference type="OrthoDB" id="91831at2759"/>
<evidence type="ECO:0000313" key="2">
    <source>
        <dbReference type="Proteomes" id="UP000688947"/>
    </source>
</evidence>
<organism evidence="1 2">
    <name type="scientific">Phytophthora cactorum</name>
    <dbReference type="NCBI Taxonomy" id="29920"/>
    <lineage>
        <taxon>Eukaryota</taxon>
        <taxon>Sar</taxon>
        <taxon>Stramenopiles</taxon>
        <taxon>Oomycota</taxon>
        <taxon>Peronosporomycetes</taxon>
        <taxon>Peronosporales</taxon>
        <taxon>Peronosporaceae</taxon>
        <taxon>Phytophthora</taxon>
    </lineage>
</organism>
<dbReference type="PANTHER" id="PTHR40866:SF1">
    <property type="entry name" value="BED-TYPE DOMAIN-CONTAINING PROTEIN"/>
    <property type="match status" value="1"/>
</dbReference>
<dbReference type="PANTHER" id="PTHR40866">
    <property type="entry name" value="BED-TYPE DOMAIN-CONTAINING PROTEIN"/>
    <property type="match status" value="1"/>
</dbReference>
<comment type="caution">
    <text evidence="1">The sequence shown here is derived from an EMBL/GenBank/DDBJ whole genome shotgun (WGS) entry which is preliminary data.</text>
</comment>
<reference evidence="1" key="1">
    <citation type="submission" date="2021-01" db="EMBL/GenBank/DDBJ databases">
        <title>Phytophthora aleatoria, a newly-described species from Pinus radiata is distinct from Phytophthora cactorum isolates based on comparative genomics.</title>
        <authorList>
            <person name="Mcdougal R."/>
            <person name="Panda P."/>
            <person name="Williams N."/>
            <person name="Studholme D.J."/>
        </authorList>
    </citation>
    <scope>NUCLEOTIDE SEQUENCE</scope>
    <source>
        <strain evidence="1">NZFS 3830</strain>
    </source>
</reference>
<evidence type="ECO:0008006" key="3">
    <source>
        <dbReference type="Google" id="ProtNLM"/>
    </source>
</evidence>
<accession>A0A8T1TME8</accession>
<proteinExistence type="predicted"/>
<dbReference type="AlphaFoldDB" id="A0A8T1TME8"/>
<name>A0A8T1TME8_9STRA</name>
<dbReference type="Proteomes" id="UP000688947">
    <property type="component" value="Unassembled WGS sequence"/>
</dbReference>
<evidence type="ECO:0000313" key="1">
    <source>
        <dbReference type="EMBL" id="KAG6943275.1"/>
    </source>
</evidence>
<gene>
    <name evidence="1" type="ORF">JG687_00018563</name>
</gene>
<dbReference type="EMBL" id="JAENGZ010002620">
    <property type="protein sequence ID" value="KAG6943275.1"/>
    <property type="molecule type" value="Genomic_DNA"/>
</dbReference>